<comment type="caution">
    <text evidence="2">The sequence shown here is derived from an EMBL/GenBank/DDBJ whole genome shotgun (WGS) entry which is preliminary data.</text>
</comment>
<keyword evidence="1" id="KW-0472">Membrane</keyword>
<feature type="transmembrane region" description="Helical" evidence="1">
    <location>
        <begin position="124"/>
        <end position="145"/>
    </location>
</feature>
<gene>
    <name evidence="2" type="ORF">M123_1960</name>
</gene>
<feature type="transmembrane region" description="Helical" evidence="1">
    <location>
        <begin position="361"/>
        <end position="383"/>
    </location>
</feature>
<feature type="transmembrane region" description="Helical" evidence="1">
    <location>
        <begin position="6"/>
        <end position="28"/>
    </location>
</feature>
<dbReference type="RefSeq" id="WP_032598148.1">
    <property type="nucleotide sequence ID" value="NZ_JGDS01000049.1"/>
</dbReference>
<accession>A0A016AQG5</accession>
<reference evidence="2 3" key="1">
    <citation type="submission" date="2014-02" db="EMBL/GenBank/DDBJ databases">
        <authorList>
            <person name="Sears C."/>
            <person name="Carroll K."/>
            <person name="Sack B.R."/>
            <person name="Qadri F."/>
            <person name="Myers L.L."/>
            <person name="Chung G.-T."/>
            <person name="Escheverria P."/>
            <person name="Fraser C.M."/>
            <person name="Sadzewicz L."/>
            <person name="Shefchek K.A."/>
            <person name="Tallon L."/>
            <person name="Das S.P."/>
            <person name="Daugherty S."/>
            <person name="Mongodin E.F."/>
        </authorList>
    </citation>
    <scope>NUCLEOTIDE SEQUENCE [LARGE SCALE GENOMIC DNA]</scope>
    <source>
        <strain evidence="2 3">3976T8</strain>
    </source>
</reference>
<feature type="transmembrane region" description="Helical" evidence="1">
    <location>
        <begin position="151"/>
        <end position="173"/>
    </location>
</feature>
<feature type="transmembrane region" description="Helical" evidence="1">
    <location>
        <begin position="390"/>
        <end position="406"/>
    </location>
</feature>
<proteinExistence type="predicted"/>
<feature type="transmembrane region" description="Helical" evidence="1">
    <location>
        <begin position="227"/>
        <end position="248"/>
    </location>
</feature>
<name>A0A016AQG5_BACFG</name>
<feature type="transmembrane region" description="Helical" evidence="1">
    <location>
        <begin position="85"/>
        <end position="103"/>
    </location>
</feature>
<keyword evidence="1" id="KW-0812">Transmembrane</keyword>
<protein>
    <submittedName>
        <fullName evidence="2">Putative membrane protein</fullName>
    </submittedName>
</protein>
<organism evidence="2 3">
    <name type="scientific">Bacteroides fragilis str. 3976T8</name>
    <dbReference type="NCBI Taxonomy" id="1339314"/>
    <lineage>
        <taxon>Bacteria</taxon>
        <taxon>Pseudomonadati</taxon>
        <taxon>Bacteroidota</taxon>
        <taxon>Bacteroidia</taxon>
        <taxon>Bacteroidales</taxon>
        <taxon>Bacteroidaceae</taxon>
        <taxon>Bacteroides</taxon>
    </lineage>
</organism>
<feature type="transmembrane region" description="Helical" evidence="1">
    <location>
        <begin position="205"/>
        <end position="220"/>
    </location>
</feature>
<sequence>MEDFLSAVVLIASSTVLIFMNVFFWNVCSKLVLKTSSNTFFADLLFSLFCLRIILYYVLPTITHLLLNWKNQNIDRVLPSEISTVYMVEVFSHFIYYITFYILCKRNKKDLSLIIRVDKTLKKIMLGILLLYVCFLLNNTQIISLSFCDSLWMFEPLISVIGSVACFFIVAIGSRYWGNTLFVIACLVTLVYLLIGFASGIRGKLFWPVFWVLFCAYSLNRSNLKRMLLISVILLGALGLFQGGMTFIRSNKSLDIIEIIQSINNSKNDGERSLLDEIDFRFGALTHYSAGFYRMVDRGYMAGWNPILNSLYSPIPRSLMEDKPVPCSVDGDLYSMGMYKTQAEITHIDTNMVEFSTAAHAYWELHIFGLILFSIIPAIYVFLSIKLFRQFALLAPCFLMVVFKPWGYNDPKIWVSEIFLQLSQVIIPTLFILLFYSSIRKRTCK</sequence>
<dbReference type="PATRIC" id="fig|1339314.3.peg.2170"/>
<dbReference type="Proteomes" id="UP000020938">
    <property type="component" value="Unassembled WGS sequence"/>
</dbReference>
<keyword evidence="1" id="KW-1133">Transmembrane helix</keyword>
<dbReference type="EMBL" id="JGDS01000049">
    <property type="protein sequence ID" value="EXZ73660.1"/>
    <property type="molecule type" value="Genomic_DNA"/>
</dbReference>
<evidence type="ECO:0000313" key="2">
    <source>
        <dbReference type="EMBL" id="EXZ73660.1"/>
    </source>
</evidence>
<dbReference type="AlphaFoldDB" id="A0A016AQG5"/>
<evidence type="ECO:0000256" key="1">
    <source>
        <dbReference type="SAM" id="Phobius"/>
    </source>
</evidence>
<feature type="transmembrane region" description="Helical" evidence="1">
    <location>
        <begin position="418"/>
        <end position="436"/>
    </location>
</feature>
<evidence type="ECO:0000313" key="3">
    <source>
        <dbReference type="Proteomes" id="UP000020938"/>
    </source>
</evidence>
<feature type="transmembrane region" description="Helical" evidence="1">
    <location>
        <begin position="180"/>
        <end position="199"/>
    </location>
</feature>
<feature type="transmembrane region" description="Helical" evidence="1">
    <location>
        <begin position="40"/>
        <end position="59"/>
    </location>
</feature>